<dbReference type="InterPro" id="IPR039104">
    <property type="entry name" value="6PGL"/>
</dbReference>
<dbReference type="PANTHER" id="PTHR11054:SF0">
    <property type="entry name" value="6-PHOSPHOGLUCONOLACTONASE"/>
    <property type="match status" value="1"/>
</dbReference>
<sequence length="145" mass="16034">MAKRDTNRPFTVALSGGRIPKLLYESMARCAGEGAFDNVHFFWGDERVVPPTDDESNFKLADLGLFRPLQIPPDQVHRVRTERSEDEAVQFATDELLQLTESNIAGQPVIDLVFLGMGEDAHVASLFPGDSRALESQAIYRAVTG</sequence>
<evidence type="ECO:0000259" key="1">
    <source>
        <dbReference type="Pfam" id="PF01182"/>
    </source>
</evidence>
<dbReference type="InterPro" id="IPR006148">
    <property type="entry name" value="Glc/Gal-6P_isomerase"/>
</dbReference>
<dbReference type="GO" id="GO:0005975">
    <property type="term" value="P:carbohydrate metabolic process"/>
    <property type="evidence" value="ECO:0007669"/>
    <property type="project" value="InterPro"/>
</dbReference>
<feature type="domain" description="Glucosamine/galactosamine-6-phosphate isomerase" evidence="1">
    <location>
        <begin position="6"/>
        <end position="138"/>
    </location>
</feature>
<organism evidence="2">
    <name type="scientific">marine metagenome</name>
    <dbReference type="NCBI Taxonomy" id="408172"/>
    <lineage>
        <taxon>unclassified sequences</taxon>
        <taxon>metagenomes</taxon>
        <taxon>ecological metagenomes</taxon>
    </lineage>
</organism>
<feature type="non-terminal residue" evidence="2">
    <location>
        <position position="145"/>
    </location>
</feature>
<dbReference type="AlphaFoldDB" id="A0A382QES5"/>
<name>A0A382QES5_9ZZZZ</name>
<protein>
    <recommendedName>
        <fullName evidence="1">Glucosamine/galactosamine-6-phosphate isomerase domain-containing protein</fullName>
    </recommendedName>
</protein>
<reference evidence="2" key="1">
    <citation type="submission" date="2018-05" db="EMBL/GenBank/DDBJ databases">
        <authorList>
            <person name="Lanie J.A."/>
            <person name="Ng W.-L."/>
            <person name="Kazmierczak K.M."/>
            <person name="Andrzejewski T.M."/>
            <person name="Davidsen T.M."/>
            <person name="Wayne K.J."/>
            <person name="Tettelin H."/>
            <person name="Glass J.I."/>
            <person name="Rusch D."/>
            <person name="Podicherti R."/>
            <person name="Tsui H.-C.T."/>
            <person name="Winkler M.E."/>
        </authorList>
    </citation>
    <scope>NUCLEOTIDE SEQUENCE</scope>
</reference>
<proteinExistence type="predicted"/>
<gene>
    <name evidence="2" type="ORF">METZ01_LOCUS336800</name>
</gene>
<dbReference type="Gene3D" id="3.40.50.1360">
    <property type="match status" value="1"/>
</dbReference>
<dbReference type="PANTHER" id="PTHR11054">
    <property type="entry name" value="6-PHOSPHOGLUCONOLACTONASE"/>
    <property type="match status" value="1"/>
</dbReference>
<dbReference type="EMBL" id="UINC01113969">
    <property type="protein sequence ID" value="SVC83946.1"/>
    <property type="molecule type" value="Genomic_DNA"/>
</dbReference>
<accession>A0A382QES5</accession>
<evidence type="ECO:0000313" key="2">
    <source>
        <dbReference type="EMBL" id="SVC83946.1"/>
    </source>
</evidence>
<dbReference type="InterPro" id="IPR037171">
    <property type="entry name" value="NagB/RpiA_transferase-like"/>
</dbReference>
<dbReference type="Pfam" id="PF01182">
    <property type="entry name" value="Glucosamine_iso"/>
    <property type="match status" value="1"/>
</dbReference>
<dbReference type="SUPFAM" id="SSF100950">
    <property type="entry name" value="NagB/RpiA/CoA transferase-like"/>
    <property type="match status" value="1"/>
</dbReference>